<dbReference type="Proteomes" id="UP000061362">
    <property type="component" value="Chromosome"/>
</dbReference>
<reference evidence="9 10" key="2">
    <citation type="journal article" date="2015" name="Genome Announc.">
        <title>Complete Genome Sequences of Evolved Arsenate-Resistant Metallosphaera sedula Strains.</title>
        <authorList>
            <person name="Ai C."/>
            <person name="McCarthy S."/>
            <person name="Schackwitz W."/>
            <person name="Martin J."/>
            <person name="Lipzen A."/>
            <person name="Blum P."/>
        </authorList>
    </citation>
    <scope>NUCLEOTIDE SEQUENCE [LARGE SCALE GENOMIC DNA]</scope>
    <source>
        <strain evidence="4 10">ARS120-1</strain>
        <strain evidence="5 9">ARS120-2</strain>
        <strain evidence="2 12">ARS50-1</strain>
        <strain evidence="3 11">ARS50-2</strain>
    </source>
</reference>
<dbReference type="EMBL" id="CP012172">
    <property type="protein sequence ID" value="AKV73924.1"/>
    <property type="molecule type" value="Genomic_DNA"/>
</dbReference>
<evidence type="ECO:0000313" key="8">
    <source>
        <dbReference type="Proteomes" id="UP000056255"/>
    </source>
</evidence>
<dbReference type="EMBL" id="CP012174">
    <property type="protein sequence ID" value="AKV78417.1"/>
    <property type="molecule type" value="Genomic_DNA"/>
</dbReference>
<sequence length="346" mass="39418">MLFRKFFLRLILFTHMNVEPNLNRSVYTLALEIRNALYGRSPVGISDLDKDRIALVLVDGLGYSLAEKVGIRAEKIHSVFPTITVTVLTTLLTATPPGIHGIMGWRVLNRREGRIDNLLGNQDVELRNLVQAEPYLPRDSVILAPAGRPSSTLFKSLVGNVTAYYSPWDAFTQAKEIAERKNPRFMFIYLPFVDSVSHHFGPYSENTMRTAMEVYRLVETFGRDLSEKYSVVMTADHGHVPIEGNVMIGNDILDHVDLPPFGDHRNLMLMSRRDPSEYLSKYGLITLNREKLKELTGGENVPDYAGVPQDNRLYSYWRDEEEMGYRGSHGGMTREEIEIPLVVWQK</sequence>
<dbReference type="Proteomes" id="UP000062398">
    <property type="component" value="Chromosome"/>
</dbReference>
<evidence type="ECO:0000313" key="10">
    <source>
        <dbReference type="Proteomes" id="UP000062398"/>
    </source>
</evidence>
<dbReference type="InterPro" id="IPR002591">
    <property type="entry name" value="Phosphodiest/P_Trfase"/>
</dbReference>
<evidence type="ECO:0000313" key="11">
    <source>
        <dbReference type="Proteomes" id="UP000062475"/>
    </source>
</evidence>
<dbReference type="Gene3D" id="3.40.720.10">
    <property type="entry name" value="Alkaline Phosphatase, subunit A"/>
    <property type="match status" value="1"/>
</dbReference>
<dbReference type="Proteomes" id="UP000029084">
    <property type="component" value="Chromosome"/>
</dbReference>
<dbReference type="Proteomes" id="UP000056255">
    <property type="component" value="Chromosome"/>
</dbReference>
<organism evidence="1 7">
    <name type="scientific">Metallosphaera sedula</name>
    <dbReference type="NCBI Taxonomy" id="43687"/>
    <lineage>
        <taxon>Archaea</taxon>
        <taxon>Thermoproteota</taxon>
        <taxon>Thermoprotei</taxon>
        <taxon>Sulfolobales</taxon>
        <taxon>Sulfolobaceae</taxon>
        <taxon>Metallosphaera</taxon>
    </lineage>
</organism>
<protein>
    <submittedName>
        <fullName evidence="1 2">Phosphodiesterase</fullName>
    </submittedName>
</protein>
<reference evidence="6 8" key="3">
    <citation type="submission" date="2015-07" db="EMBL/GenBank/DDBJ databases">
        <title>Physiological, transcriptional responses and genome re-sequencing of acid resistant extremely thermoacidophilic Metallosphaera sedula SARC-M1.</title>
        <authorList>
            <person name="Ai C."/>
            <person name="McCarthy S."/>
            <person name="Eckrich V."/>
            <person name="Rudrappa D."/>
            <person name="Qiu G."/>
            <person name="Blum P."/>
        </authorList>
    </citation>
    <scope>NUCLEOTIDE SEQUENCE [LARGE SCALE GENOMIC DNA]</scope>
    <source>
        <strain evidence="6 8">SARC-M1</strain>
    </source>
</reference>
<evidence type="ECO:0000313" key="5">
    <source>
        <dbReference type="EMBL" id="AKV80662.1"/>
    </source>
</evidence>
<evidence type="ECO:0000313" key="4">
    <source>
        <dbReference type="EMBL" id="AKV78417.1"/>
    </source>
</evidence>
<evidence type="ECO:0000313" key="1">
    <source>
        <dbReference type="EMBL" id="AIM27005.1"/>
    </source>
</evidence>
<dbReference type="SUPFAM" id="SSF53649">
    <property type="entry name" value="Alkaline phosphatase-like"/>
    <property type="match status" value="1"/>
</dbReference>
<accession>A0A088E6N3</accession>
<dbReference type="EMBL" id="CP008822">
    <property type="protein sequence ID" value="AIM27005.1"/>
    <property type="molecule type" value="Genomic_DNA"/>
</dbReference>
<dbReference type="EMBL" id="CP012176">
    <property type="protein sequence ID" value="AKV82906.1"/>
    <property type="molecule type" value="Genomic_DNA"/>
</dbReference>
<dbReference type="Pfam" id="PF01663">
    <property type="entry name" value="Phosphodiest"/>
    <property type="match status" value="1"/>
</dbReference>
<gene>
    <name evidence="1" type="ORF">HA72_0845</name>
    <name evidence="2" type="ORF">MsedA_0861</name>
    <name evidence="3" type="ORF">MsedB_0862</name>
    <name evidence="4" type="ORF">MsedC_0861</name>
    <name evidence="5" type="ORF">MsedD_0862</name>
    <name evidence="6" type="ORF">MsedE_0862</name>
</gene>
<dbReference type="OMA" id="HGIMGWR"/>
<evidence type="ECO:0000313" key="12">
    <source>
        <dbReference type="Proteomes" id="UP000068832"/>
    </source>
</evidence>
<dbReference type="Proteomes" id="UP000068832">
    <property type="component" value="Chromosome"/>
</dbReference>
<proteinExistence type="predicted"/>
<reference evidence="1 7" key="1">
    <citation type="journal article" date="2014" name="J. Bacteriol.">
        <title>Role of an Archaeal PitA Transporter in the Copper and Arsenic Resistance of Metallosphaera sedula, an Extreme Thermoacidophile.</title>
        <authorList>
            <person name="McCarthy S."/>
            <person name="Ai C."/>
            <person name="Wheaton G."/>
            <person name="Tevatia R."/>
            <person name="Eckrich V."/>
            <person name="Kelly R."/>
            <person name="Blum P."/>
        </authorList>
    </citation>
    <scope>NUCLEOTIDE SEQUENCE [LARGE SCALE GENOMIC DNA]</scope>
    <source>
        <strain evidence="1 7">CuR1</strain>
    </source>
</reference>
<dbReference type="PANTHER" id="PTHR10151:SF120">
    <property type="entry name" value="BIS(5'-ADENOSYL)-TRIPHOSPHATASE"/>
    <property type="match status" value="1"/>
</dbReference>
<dbReference type="AlphaFoldDB" id="A0A088E6N3"/>
<evidence type="ECO:0000313" key="9">
    <source>
        <dbReference type="Proteomes" id="UP000061362"/>
    </source>
</evidence>
<evidence type="ECO:0000313" key="6">
    <source>
        <dbReference type="EMBL" id="AKV82906.1"/>
    </source>
</evidence>
<dbReference type="PANTHER" id="PTHR10151">
    <property type="entry name" value="ECTONUCLEOTIDE PYROPHOSPHATASE/PHOSPHODIESTERASE"/>
    <property type="match status" value="1"/>
</dbReference>
<dbReference type="InterPro" id="IPR017850">
    <property type="entry name" value="Alkaline_phosphatase_core_sf"/>
</dbReference>
<dbReference type="GO" id="GO:0016787">
    <property type="term" value="F:hydrolase activity"/>
    <property type="evidence" value="ECO:0007669"/>
    <property type="project" value="UniProtKB-ARBA"/>
</dbReference>
<evidence type="ECO:0000313" key="7">
    <source>
        <dbReference type="Proteomes" id="UP000029084"/>
    </source>
</evidence>
<dbReference type="PATRIC" id="fig|43687.5.peg.871"/>
<dbReference type="EMBL" id="CP012175">
    <property type="protein sequence ID" value="AKV80662.1"/>
    <property type="molecule type" value="Genomic_DNA"/>
</dbReference>
<dbReference type="Proteomes" id="UP000062475">
    <property type="component" value="Chromosome"/>
</dbReference>
<dbReference type="EMBL" id="CP012173">
    <property type="protein sequence ID" value="AKV76166.1"/>
    <property type="molecule type" value="Genomic_DNA"/>
</dbReference>
<name>A0A088E6N3_9CREN</name>
<evidence type="ECO:0000313" key="2">
    <source>
        <dbReference type="EMBL" id="AKV73924.1"/>
    </source>
</evidence>
<evidence type="ECO:0000313" key="3">
    <source>
        <dbReference type="EMBL" id="AKV76166.1"/>
    </source>
</evidence>